<reference evidence="2" key="1">
    <citation type="submission" date="2017-06" db="EMBL/GenBank/DDBJ databases">
        <title>Genome analysis of Fimbriiglobus ruber SP5, the first member of the order Planctomycetales with confirmed chitinolytic capability.</title>
        <authorList>
            <person name="Ravin N.V."/>
            <person name="Rakitin A.L."/>
            <person name="Ivanova A.A."/>
            <person name="Beletsky A.V."/>
            <person name="Kulichevskaya I.S."/>
            <person name="Mardanov A.V."/>
            <person name="Dedysh S.N."/>
        </authorList>
    </citation>
    <scope>NUCLEOTIDE SEQUENCE [LARGE SCALE GENOMIC DNA]</scope>
    <source>
        <strain evidence="2">SP5</strain>
    </source>
</reference>
<proteinExistence type="predicted"/>
<accession>A0A225D2H4</accession>
<keyword evidence="2" id="KW-1185">Reference proteome</keyword>
<organism evidence="1 2">
    <name type="scientific">Fimbriiglobus ruber</name>
    <dbReference type="NCBI Taxonomy" id="1908690"/>
    <lineage>
        <taxon>Bacteria</taxon>
        <taxon>Pseudomonadati</taxon>
        <taxon>Planctomycetota</taxon>
        <taxon>Planctomycetia</taxon>
        <taxon>Gemmatales</taxon>
        <taxon>Gemmataceae</taxon>
        <taxon>Fimbriiglobus</taxon>
    </lineage>
</organism>
<comment type="caution">
    <text evidence="1">The sequence shown here is derived from an EMBL/GenBank/DDBJ whole genome shotgun (WGS) entry which is preliminary data.</text>
</comment>
<dbReference type="AlphaFoldDB" id="A0A225D2H4"/>
<sequence>MVWAEWTHFFGKKTHFVDWATIRLCSDLLKQGATIPQL</sequence>
<evidence type="ECO:0000313" key="2">
    <source>
        <dbReference type="Proteomes" id="UP000214646"/>
    </source>
</evidence>
<name>A0A225D2H4_9BACT</name>
<protein>
    <submittedName>
        <fullName evidence="1">Uncharacterized protein</fullName>
    </submittedName>
</protein>
<dbReference type="EMBL" id="NIDE01000017">
    <property type="protein sequence ID" value="OWK35791.1"/>
    <property type="molecule type" value="Genomic_DNA"/>
</dbReference>
<evidence type="ECO:0000313" key="1">
    <source>
        <dbReference type="EMBL" id="OWK35791.1"/>
    </source>
</evidence>
<gene>
    <name evidence="1" type="ORF">FRUB_08354</name>
</gene>
<dbReference type="Proteomes" id="UP000214646">
    <property type="component" value="Unassembled WGS sequence"/>
</dbReference>